<dbReference type="EMBL" id="ABCS01000115">
    <property type="protein sequence ID" value="EDM74775.1"/>
    <property type="molecule type" value="Genomic_DNA"/>
</dbReference>
<evidence type="ECO:0000313" key="2">
    <source>
        <dbReference type="Proteomes" id="UP000005801"/>
    </source>
</evidence>
<name>A6GH53_9BACT</name>
<reference evidence="1 2" key="1">
    <citation type="submission" date="2007-06" db="EMBL/GenBank/DDBJ databases">
        <authorList>
            <person name="Shimkets L."/>
            <person name="Ferriera S."/>
            <person name="Johnson J."/>
            <person name="Kravitz S."/>
            <person name="Beeson K."/>
            <person name="Sutton G."/>
            <person name="Rogers Y.-H."/>
            <person name="Friedman R."/>
            <person name="Frazier M."/>
            <person name="Venter J.C."/>
        </authorList>
    </citation>
    <scope>NUCLEOTIDE SEQUENCE [LARGE SCALE GENOMIC DNA]</scope>
    <source>
        <strain evidence="1 2">SIR-1</strain>
    </source>
</reference>
<evidence type="ECO:0000313" key="1">
    <source>
        <dbReference type="EMBL" id="EDM74775.1"/>
    </source>
</evidence>
<dbReference type="RefSeq" id="WP_006976041.1">
    <property type="nucleotide sequence ID" value="NZ_ABCS01000115.1"/>
</dbReference>
<sequence length="177" mass="19804">MPRAIRTKSGRLRRGVARRRIQAAGPGEVIVLDQGRRMVKRRDGSRSRSRNSFTLDFAVATPLAFDLDMRKLVDELRLNLAEHYSLSLLASQLADGSAPLPPLSRKTQAIHPERDPDSFGVRSGQLARRWLIYPVRGTTVRASARLKPYGGEGRSHRINGWLERGIDLQSVRGDAAR</sequence>
<gene>
    <name evidence="1" type="ORF">PPSIR1_10970</name>
</gene>
<protein>
    <submittedName>
        <fullName evidence="1">Uncharacterized protein</fullName>
    </submittedName>
</protein>
<feature type="non-terminal residue" evidence="1">
    <location>
        <position position="177"/>
    </location>
</feature>
<comment type="caution">
    <text evidence="1">The sequence shown here is derived from an EMBL/GenBank/DDBJ whole genome shotgun (WGS) entry which is preliminary data.</text>
</comment>
<proteinExistence type="predicted"/>
<dbReference type="AlphaFoldDB" id="A6GH53"/>
<accession>A6GH53</accession>
<dbReference type="Proteomes" id="UP000005801">
    <property type="component" value="Unassembled WGS sequence"/>
</dbReference>
<keyword evidence="2" id="KW-1185">Reference proteome</keyword>
<organism evidence="1 2">
    <name type="scientific">Plesiocystis pacifica SIR-1</name>
    <dbReference type="NCBI Taxonomy" id="391625"/>
    <lineage>
        <taxon>Bacteria</taxon>
        <taxon>Pseudomonadati</taxon>
        <taxon>Myxococcota</taxon>
        <taxon>Polyangia</taxon>
        <taxon>Nannocystales</taxon>
        <taxon>Nannocystaceae</taxon>
        <taxon>Plesiocystis</taxon>
    </lineage>
</organism>